<dbReference type="Pfam" id="PF13649">
    <property type="entry name" value="Methyltransf_25"/>
    <property type="match status" value="1"/>
</dbReference>
<keyword evidence="2 5" id="KW-0808">Transferase</keyword>
<accession>A0A286H086</accession>
<evidence type="ECO:0000256" key="2">
    <source>
        <dbReference type="ARBA" id="ARBA00022679"/>
    </source>
</evidence>
<dbReference type="Gene3D" id="3.40.50.150">
    <property type="entry name" value="Vaccinia Virus protein VP39"/>
    <property type="match status" value="1"/>
</dbReference>
<dbReference type="EMBL" id="OCNJ01000014">
    <property type="protein sequence ID" value="SOE00866.1"/>
    <property type="molecule type" value="Genomic_DNA"/>
</dbReference>
<evidence type="ECO:0000256" key="1">
    <source>
        <dbReference type="ARBA" id="ARBA00022603"/>
    </source>
</evidence>
<dbReference type="PANTHER" id="PTHR43464">
    <property type="entry name" value="METHYLTRANSFERASE"/>
    <property type="match status" value="1"/>
</dbReference>
<dbReference type="CDD" id="cd02440">
    <property type="entry name" value="AdoMet_MTases"/>
    <property type="match status" value="1"/>
</dbReference>
<evidence type="ECO:0000313" key="6">
    <source>
        <dbReference type="Proteomes" id="UP000219621"/>
    </source>
</evidence>
<dbReference type="GO" id="GO:0032259">
    <property type="term" value="P:methylation"/>
    <property type="evidence" value="ECO:0007669"/>
    <property type="project" value="UniProtKB-KW"/>
</dbReference>
<proteinExistence type="predicted"/>
<dbReference type="PANTHER" id="PTHR43464:SF19">
    <property type="entry name" value="UBIQUINONE BIOSYNTHESIS O-METHYLTRANSFERASE, MITOCHONDRIAL"/>
    <property type="match status" value="1"/>
</dbReference>
<dbReference type="GO" id="GO:0008168">
    <property type="term" value="F:methyltransferase activity"/>
    <property type="evidence" value="ECO:0007669"/>
    <property type="project" value="UniProtKB-KW"/>
</dbReference>
<name>A0A286H086_9PROT</name>
<dbReference type="InterPro" id="IPR029063">
    <property type="entry name" value="SAM-dependent_MTases_sf"/>
</dbReference>
<keyword evidence="6" id="KW-1185">Reference proteome</keyword>
<evidence type="ECO:0000256" key="3">
    <source>
        <dbReference type="ARBA" id="ARBA00022691"/>
    </source>
</evidence>
<dbReference type="AlphaFoldDB" id="A0A286H086"/>
<keyword evidence="1 5" id="KW-0489">Methyltransferase</keyword>
<sequence>MIDGDTYDALVAELYDDILADVPFGDLEVWAEMVRTAEAPALELACGTGRVLLPLLARGLAVEGLDVSEAMLAVCRRKAAAQGLAPVLHRAAMQDFDLGRRFGAVFCPVASLSLLTADGSQAAVLACAFRHLRPGGVLALAMDDLAESEDVSPPADAPAVLHREARRADGSVVRVHRRPLPASAAGVTRTELVYTVEQDGRVVTRAVRAVDLRPPSPEAMRALLTAAGFTSVGVVSGPGGDGFLATARRPAAT</sequence>
<dbReference type="SUPFAM" id="SSF53335">
    <property type="entry name" value="S-adenosyl-L-methionine-dependent methyltransferases"/>
    <property type="match status" value="1"/>
</dbReference>
<dbReference type="Gene3D" id="2.20.130.10">
    <property type="entry name" value="CAC2371-like domains"/>
    <property type="match status" value="1"/>
</dbReference>
<organism evidence="5 6">
    <name type="scientific">Caenispirillum bisanense</name>
    <dbReference type="NCBI Taxonomy" id="414052"/>
    <lineage>
        <taxon>Bacteria</taxon>
        <taxon>Pseudomonadati</taxon>
        <taxon>Pseudomonadota</taxon>
        <taxon>Alphaproteobacteria</taxon>
        <taxon>Rhodospirillales</taxon>
        <taxon>Novispirillaceae</taxon>
        <taxon>Caenispirillum</taxon>
    </lineage>
</organism>
<gene>
    <name evidence="5" type="ORF">SAMN05421508_11477</name>
</gene>
<evidence type="ECO:0000259" key="4">
    <source>
        <dbReference type="Pfam" id="PF13649"/>
    </source>
</evidence>
<dbReference type="InterPro" id="IPR041698">
    <property type="entry name" value="Methyltransf_25"/>
</dbReference>
<reference evidence="5 6" key="1">
    <citation type="submission" date="2017-09" db="EMBL/GenBank/DDBJ databases">
        <authorList>
            <person name="Ehlers B."/>
            <person name="Leendertz F.H."/>
        </authorList>
    </citation>
    <scope>NUCLEOTIDE SEQUENCE [LARGE SCALE GENOMIC DNA]</scope>
    <source>
        <strain evidence="5 6">USBA 140</strain>
    </source>
</reference>
<keyword evidence="3" id="KW-0949">S-adenosyl-L-methionine</keyword>
<protein>
    <submittedName>
        <fullName evidence="5">Methyltransferase domain-containing protein</fullName>
    </submittedName>
</protein>
<dbReference type="Proteomes" id="UP000219621">
    <property type="component" value="Unassembled WGS sequence"/>
</dbReference>
<feature type="domain" description="Methyltransferase" evidence="4">
    <location>
        <begin position="42"/>
        <end position="136"/>
    </location>
</feature>
<evidence type="ECO:0000313" key="5">
    <source>
        <dbReference type="EMBL" id="SOE00866.1"/>
    </source>
</evidence>
<dbReference type="RefSeq" id="WP_176525309.1">
    <property type="nucleotide sequence ID" value="NZ_OCNJ01000014.1"/>
</dbReference>